<comment type="caution">
    <text evidence="5">The sequence shown here is derived from an EMBL/GenBank/DDBJ whole genome shotgun (WGS) entry which is preliminary data.</text>
</comment>
<dbReference type="GO" id="GO:0055052">
    <property type="term" value="C:ATP-binding cassette (ABC) transporter complex, substrate-binding subunit-containing"/>
    <property type="evidence" value="ECO:0007669"/>
    <property type="project" value="TreeGrafter"/>
</dbReference>
<evidence type="ECO:0000256" key="1">
    <source>
        <dbReference type="ARBA" id="ARBA00008520"/>
    </source>
</evidence>
<comment type="similarity">
    <text evidence="1">Belongs to the bacterial solute-binding protein 1 family.</text>
</comment>
<reference evidence="5" key="2">
    <citation type="journal article" date="2021" name="PeerJ">
        <title>Extensive microbial diversity within the chicken gut microbiome revealed by metagenomics and culture.</title>
        <authorList>
            <person name="Gilroy R."/>
            <person name="Ravi A."/>
            <person name="Getino M."/>
            <person name="Pursley I."/>
            <person name="Horton D.L."/>
            <person name="Alikhan N.F."/>
            <person name="Baker D."/>
            <person name="Gharbi K."/>
            <person name="Hall N."/>
            <person name="Watson M."/>
            <person name="Adriaenssens E.M."/>
            <person name="Foster-Nyarko E."/>
            <person name="Jarju S."/>
            <person name="Secka A."/>
            <person name="Antonio M."/>
            <person name="Oren A."/>
            <person name="Chaudhuri R.R."/>
            <person name="La Ragione R."/>
            <person name="Hildebrand F."/>
            <person name="Pallen M.J."/>
        </authorList>
    </citation>
    <scope>NUCLEOTIDE SEQUENCE</scope>
    <source>
        <strain evidence="5">CHK152-2994</strain>
    </source>
</reference>
<name>A0A9D1K4D5_9BACT</name>
<dbReference type="PANTHER" id="PTHR30061:SF50">
    <property type="entry name" value="MALTOSE_MALTODEXTRIN-BINDING PERIPLASMIC PROTEIN"/>
    <property type="match status" value="1"/>
</dbReference>
<dbReference type="InterPro" id="IPR006059">
    <property type="entry name" value="SBP"/>
</dbReference>
<evidence type="ECO:0000256" key="2">
    <source>
        <dbReference type="ARBA" id="ARBA00022448"/>
    </source>
</evidence>
<evidence type="ECO:0000313" key="6">
    <source>
        <dbReference type="Proteomes" id="UP000824139"/>
    </source>
</evidence>
<dbReference type="SUPFAM" id="SSF53850">
    <property type="entry name" value="Periplasmic binding protein-like II"/>
    <property type="match status" value="1"/>
</dbReference>
<feature type="chain" id="PRO_5039235629" evidence="4">
    <location>
        <begin position="24"/>
        <end position="392"/>
    </location>
</feature>
<organism evidence="5 6">
    <name type="scientific">Candidatus Scatenecus faecavium</name>
    <dbReference type="NCBI Taxonomy" id="2840915"/>
    <lineage>
        <taxon>Bacteria</taxon>
        <taxon>Candidatus Scatenecus</taxon>
    </lineage>
</organism>
<dbReference type="AlphaFoldDB" id="A0A9D1K4D5"/>
<dbReference type="Gene3D" id="3.40.190.10">
    <property type="entry name" value="Periplasmic binding protein-like II"/>
    <property type="match status" value="1"/>
</dbReference>
<dbReference type="GO" id="GO:0042956">
    <property type="term" value="P:maltodextrin transmembrane transport"/>
    <property type="evidence" value="ECO:0007669"/>
    <property type="project" value="TreeGrafter"/>
</dbReference>
<dbReference type="EMBL" id="DVJO01000191">
    <property type="protein sequence ID" value="HIS83707.1"/>
    <property type="molecule type" value="Genomic_DNA"/>
</dbReference>
<reference evidence="5" key="1">
    <citation type="submission" date="2020-10" db="EMBL/GenBank/DDBJ databases">
        <authorList>
            <person name="Gilroy R."/>
        </authorList>
    </citation>
    <scope>NUCLEOTIDE SEQUENCE</scope>
    <source>
        <strain evidence="5">CHK152-2994</strain>
    </source>
</reference>
<accession>A0A9D1K4D5</accession>
<dbReference type="GO" id="GO:0015768">
    <property type="term" value="P:maltose transport"/>
    <property type="evidence" value="ECO:0007669"/>
    <property type="project" value="TreeGrafter"/>
</dbReference>
<proteinExistence type="inferred from homology"/>
<dbReference type="Pfam" id="PF01547">
    <property type="entry name" value="SBP_bac_1"/>
    <property type="match status" value="1"/>
</dbReference>
<evidence type="ECO:0000313" key="5">
    <source>
        <dbReference type="EMBL" id="HIS83707.1"/>
    </source>
</evidence>
<gene>
    <name evidence="5" type="ORF">IAD41_08910</name>
</gene>
<keyword evidence="3 4" id="KW-0732">Signal</keyword>
<feature type="signal peptide" evidence="4">
    <location>
        <begin position="1"/>
        <end position="23"/>
    </location>
</feature>
<evidence type="ECO:0000256" key="3">
    <source>
        <dbReference type="ARBA" id="ARBA00022729"/>
    </source>
</evidence>
<protein>
    <submittedName>
        <fullName evidence="5">Sugar ABC transporter substrate-binding protein</fullName>
    </submittedName>
</protein>
<dbReference type="GO" id="GO:1901982">
    <property type="term" value="F:maltose binding"/>
    <property type="evidence" value="ECO:0007669"/>
    <property type="project" value="TreeGrafter"/>
</dbReference>
<sequence length="392" mass="44546">MKLKSKVLIIIFALMFFCCGCTTKDERTVVQFSSWGSKSEIDILKPMLEDFERENPDIKIDFMHIPQNYFQKLHLLFASNTAPDVIFINNLYLPLYANAGLLEDLTESGLADGNFYEKSLRALSFKGKLYAIPRDVSNLVIYYNKDLFNAKKLPYPDKNTTFEEFLNLAQKLTDKNKGIFGISFEEEPLFYLPYLMSEGGGILSDDLETEILNTPESQKGIKFYADLRNKYRVAPQKQESASATMAQMFLQGKLAMHLSGRWLVPKYREAAEFDWDIAPFPKGSKGSIVPLDASGWAISAQSKHKEEAKRLIKYLSSKENSEKFSKSGLIVPAQADAAASQYFLDGKKPQNTKVFLEVIETAKPTPVNVNYNEILDKTKQKLEKNFNCEKCL</sequence>
<evidence type="ECO:0000256" key="4">
    <source>
        <dbReference type="SAM" id="SignalP"/>
    </source>
</evidence>
<keyword evidence="2" id="KW-0813">Transport</keyword>
<dbReference type="Proteomes" id="UP000824139">
    <property type="component" value="Unassembled WGS sequence"/>
</dbReference>
<dbReference type="PANTHER" id="PTHR30061">
    <property type="entry name" value="MALTOSE-BINDING PERIPLASMIC PROTEIN"/>
    <property type="match status" value="1"/>
</dbReference>
<dbReference type="CDD" id="cd13585">
    <property type="entry name" value="PBP2_TMBP_like"/>
    <property type="match status" value="1"/>
</dbReference>